<dbReference type="InterPro" id="IPR058163">
    <property type="entry name" value="LysR-type_TF_proteobact-type"/>
</dbReference>
<proteinExistence type="inferred from homology"/>
<keyword evidence="2" id="KW-0805">Transcription regulation</keyword>
<accession>A0A845BI06</accession>
<keyword evidence="4" id="KW-0804">Transcription</keyword>
<feature type="domain" description="HTH lysR-type" evidence="5">
    <location>
        <begin position="47"/>
        <end position="104"/>
    </location>
</feature>
<evidence type="ECO:0000256" key="4">
    <source>
        <dbReference type="ARBA" id="ARBA00023163"/>
    </source>
</evidence>
<gene>
    <name evidence="6" type="ORF">E0493_20425</name>
</gene>
<dbReference type="AlphaFoldDB" id="A0A845BI06"/>
<dbReference type="GO" id="GO:0006351">
    <property type="term" value="P:DNA-templated transcription"/>
    <property type="evidence" value="ECO:0007669"/>
    <property type="project" value="TreeGrafter"/>
</dbReference>
<dbReference type="EMBL" id="SNVJ01000026">
    <property type="protein sequence ID" value="MXP65720.1"/>
    <property type="molecule type" value="Genomic_DNA"/>
</dbReference>
<dbReference type="SUPFAM" id="SSF53850">
    <property type="entry name" value="Periplasmic binding protein-like II"/>
    <property type="match status" value="1"/>
</dbReference>
<comment type="similarity">
    <text evidence="1">Belongs to the LysR transcriptional regulatory family.</text>
</comment>
<dbReference type="Gene3D" id="3.40.190.10">
    <property type="entry name" value="Periplasmic binding protein-like II"/>
    <property type="match status" value="2"/>
</dbReference>
<dbReference type="InterPro" id="IPR005119">
    <property type="entry name" value="LysR_subst-bd"/>
</dbReference>
<dbReference type="GO" id="GO:0003700">
    <property type="term" value="F:DNA-binding transcription factor activity"/>
    <property type="evidence" value="ECO:0007669"/>
    <property type="project" value="InterPro"/>
</dbReference>
<dbReference type="InterPro" id="IPR036390">
    <property type="entry name" value="WH_DNA-bd_sf"/>
</dbReference>
<keyword evidence="7" id="KW-1185">Reference proteome</keyword>
<organism evidence="6 7">
    <name type="scientific">Teichococcus coralli</name>
    <dbReference type="NCBI Taxonomy" id="2545983"/>
    <lineage>
        <taxon>Bacteria</taxon>
        <taxon>Pseudomonadati</taxon>
        <taxon>Pseudomonadota</taxon>
        <taxon>Alphaproteobacteria</taxon>
        <taxon>Acetobacterales</taxon>
        <taxon>Roseomonadaceae</taxon>
        <taxon>Roseomonas</taxon>
    </lineage>
</organism>
<keyword evidence="3" id="KW-0238">DNA-binding</keyword>
<evidence type="ECO:0000256" key="3">
    <source>
        <dbReference type="ARBA" id="ARBA00023125"/>
    </source>
</evidence>
<evidence type="ECO:0000259" key="5">
    <source>
        <dbReference type="PROSITE" id="PS50931"/>
    </source>
</evidence>
<dbReference type="Proteomes" id="UP000460715">
    <property type="component" value="Unassembled WGS sequence"/>
</dbReference>
<evidence type="ECO:0000256" key="2">
    <source>
        <dbReference type="ARBA" id="ARBA00023015"/>
    </source>
</evidence>
<reference evidence="6 7" key="1">
    <citation type="submission" date="2019-03" db="EMBL/GenBank/DDBJ databases">
        <title>Roseomonas sp. a novel Roseomonas species isolated from Sea whip Gorgonian.</title>
        <authorList>
            <person name="Li F."/>
            <person name="Pan X."/>
            <person name="Huang S."/>
            <person name="Li Z."/>
            <person name="Meng B."/>
        </authorList>
    </citation>
    <scope>NUCLEOTIDE SEQUENCE [LARGE SCALE GENOMIC DNA]</scope>
    <source>
        <strain evidence="6 7">M0104</strain>
    </source>
</reference>
<comment type="caution">
    <text evidence="6">The sequence shown here is derived from an EMBL/GenBank/DDBJ whole genome shotgun (WGS) entry which is preliminary data.</text>
</comment>
<name>A0A845BI06_9PROT</name>
<dbReference type="PANTHER" id="PTHR30537:SF74">
    <property type="entry name" value="HTH-TYPE TRANSCRIPTIONAL REGULATOR TRPI"/>
    <property type="match status" value="1"/>
</dbReference>
<dbReference type="Pfam" id="PF00126">
    <property type="entry name" value="HTH_1"/>
    <property type="match status" value="1"/>
</dbReference>
<dbReference type="Gene3D" id="1.10.10.10">
    <property type="entry name" value="Winged helix-like DNA-binding domain superfamily/Winged helix DNA-binding domain"/>
    <property type="match status" value="1"/>
</dbReference>
<dbReference type="InterPro" id="IPR000847">
    <property type="entry name" value="LysR_HTH_N"/>
</dbReference>
<dbReference type="PROSITE" id="PS50931">
    <property type="entry name" value="HTH_LYSR"/>
    <property type="match status" value="1"/>
</dbReference>
<evidence type="ECO:0000313" key="6">
    <source>
        <dbReference type="EMBL" id="MXP65720.1"/>
    </source>
</evidence>
<dbReference type="OrthoDB" id="9794694at2"/>
<dbReference type="Pfam" id="PF03466">
    <property type="entry name" value="LysR_substrate"/>
    <property type="match status" value="1"/>
</dbReference>
<sequence length="334" mass="36304">MPGLSFWAAAACLAHRCRRRRLPRLCSCSIASVRKTHERLEMRRCLPPLSALRAFEAAARLNSVTRAAEELGRTHGAVSRQLRALQEAAGLPLFDKAGTGIRLNAQGEALRRVVAGALDALEQGWQDLREEARGPAVHVACSATFAMRWLVPRLAGFYRAHPAIRLRLSMTSARELRHEGADLVIAWDRASYPSADQARAIPLGEVAFGPVCAPGYPAAAEPEALHAPVRIAHEHTGRAWDLWRERTGRSLAWETELRLPHTHLCLEAARSGLGVALVERRMAREELTKGQLVAPCGFAPFAEGLAAIPLSGRAGSGAAAALLDWMRAALAEEE</sequence>
<dbReference type="PANTHER" id="PTHR30537">
    <property type="entry name" value="HTH-TYPE TRANSCRIPTIONAL REGULATOR"/>
    <property type="match status" value="1"/>
</dbReference>
<dbReference type="InterPro" id="IPR036388">
    <property type="entry name" value="WH-like_DNA-bd_sf"/>
</dbReference>
<dbReference type="SUPFAM" id="SSF46785">
    <property type="entry name" value="Winged helix' DNA-binding domain"/>
    <property type="match status" value="1"/>
</dbReference>
<dbReference type="GO" id="GO:0043565">
    <property type="term" value="F:sequence-specific DNA binding"/>
    <property type="evidence" value="ECO:0007669"/>
    <property type="project" value="TreeGrafter"/>
</dbReference>
<evidence type="ECO:0000256" key="1">
    <source>
        <dbReference type="ARBA" id="ARBA00009437"/>
    </source>
</evidence>
<protein>
    <submittedName>
        <fullName evidence="6">LysR family transcriptional regulator</fullName>
    </submittedName>
</protein>
<evidence type="ECO:0000313" key="7">
    <source>
        <dbReference type="Proteomes" id="UP000460715"/>
    </source>
</evidence>